<dbReference type="SUPFAM" id="SSF52218">
    <property type="entry name" value="Flavoproteins"/>
    <property type="match status" value="1"/>
</dbReference>
<dbReference type="PANTHER" id="PTHR43278:SF4">
    <property type="entry name" value="NAD(P)H-DEPENDENT FMN-CONTAINING OXIDOREDUCTASE YWQN-RELATED"/>
    <property type="match status" value="1"/>
</dbReference>
<evidence type="ECO:0000256" key="1">
    <source>
        <dbReference type="ARBA" id="ARBA00022630"/>
    </source>
</evidence>
<proteinExistence type="predicted"/>
<name>A0A9D0ZPS3_9FIRM</name>
<dbReference type="Proteomes" id="UP000886786">
    <property type="component" value="Unassembled WGS sequence"/>
</dbReference>
<keyword evidence="1" id="KW-0285">Flavoprotein</keyword>
<evidence type="ECO:0000256" key="2">
    <source>
        <dbReference type="ARBA" id="ARBA00022643"/>
    </source>
</evidence>
<feature type="domain" description="NADPH-dependent FMN reductase-like" evidence="3">
    <location>
        <begin position="1"/>
        <end position="118"/>
    </location>
</feature>
<comment type="caution">
    <text evidence="4">The sequence shown here is derived from an EMBL/GenBank/DDBJ whole genome shotgun (WGS) entry which is preliminary data.</text>
</comment>
<keyword evidence="2" id="KW-0288">FMN</keyword>
<dbReference type="InterPro" id="IPR005025">
    <property type="entry name" value="FMN_Rdtase-like_dom"/>
</dbReference>
<reference evidence="4" key="1">
    <citation type="submission" date="2020-10" db="EMBL/GenBank/DDBJ databases">
        <authorList>
            <person name="Gilroy R."/>
        </authorList>
    </citation>
    <scope>NUCLEOTIDE SEQUENCE</scope>
    <source>
        <strain evidence="4">CHK147-3167</strain>
    </source>
</reference>
<evidence type="ECO:0000313" key="5">
    <source>
        <dbReference type="Proteomes" id="UP000886786"/>
    </source>
</evidence>
<gene>
    <name evidence="4" type="ORF">IAB27_02015</name>
</gene>
<dbReference type="GO" id="GO:0016491">
    <property type="term" value="F:oxidoreductase activity"/>
    <property type="evidence" value="ECO:0007669"/>
    <property type="project" value="InterPro"/>
</dbReference>
<dbReference type="Pfam" id="PF03358">
    <property type="entry name" value="FMN_red"/>
    <property type="match status" value="1"/>
</dbReference>
<dbReference type="InterPro" id="IPR051796">
    <property type="entry name" value="ISF_SsuE-like"/>
</dbReference>
<sequence length="178" mass="20200">MRILVLTGSPHRRGTSNTLADEFIKGVQASGHEVIRFDTPFLNIHPCIGCDRCGMNGPCVFNDDMPKILDMILDSDMIVFATPIYYFGFSSQIKAAIDRFYSRNGRIQSKHLKSAFIVTAWNNDNQVMRSIDKHIDILIDYLNLDNLGKILAKGYGYVGARLEDEYKKEAYELGRSVR</sequence>
<accession>A0A9D0ZPS3</accession>
<dbReference type="EMBL" id="DVFV01000040">
    <property type="protein sequence ID" value="HIQ90389.1"/>
    <property type="molecule type" value="Genomic_DNA"/>
</dbReference>
<protein>
    <submittedName>
        <fullName evidence="4">Flavodoxin family protein</fullName>
    </submittedName>
</protein>
<reference evidence="4" key="2">
    <citation type="journal article" date="2021" name="PeerJ">
        <title>Extensive microbial diversity within the chicken gut microbiome revealed by metagenomics and culture.</title>
        <authorList>
            <person name="Gilroy R."/>
            <person name="Ravi A."/>
            <person name="Getino M."/>
            <person name="Pursley I."/>
            <person name="Horton D.L."/>
            <person name="Alikhan N.F."/>
            <person name="Baker D."/>
            <person name="Gharbi K."/>
            <person name="Hall N."/>
            <person name="Watson M."/>
            <person name="Adriaenssens E.M."/>
            <person name="Foster-Nyarko E."/>
            <person name="Jarju S."/>
            <person name="Secka A."/>
            <person name="Antonio M."/>
            <person name="Oren A."/>
            <person name="Chaudhuri R.R."/>
            <person name="La Ragione R."/>
            <person name="Hildebrand F."/>
            <person name="Pallen M.J."/>
        </authorList>
    </citation>
    <scope>NUCLEOTIDE SEQUENCE</scope>
    <source>
        <strain evidence="4">CHK147-3167</strain>
    </source>
</reference>
<organism evidence="4 5">
    <name type="scientific">Candidatus Coprosoma intestinipullorum</name>
    <dbReference type="NCBI Taxonomy" id="2840752"/>
    <lineage>
        <taxon>Bacteria</taxon>
        <taxon>Bacillati</taxon>
        <taxon>Bacillota</taxon>
        <taxon>Bacillota incertae sedis</taxon>
        <taxon>Candidatus Coprosoma</taxon>
    </lineage>
</organism>
<dbReference type="InterPro" id="IPR029039">
    <property type="entry name" value="Flavoprotein-like_sf"/>
</dbReference>
<dbReference type="Gene3D" id="3.40.50.360">
    <property type="match status" value="1"/>
</dbReference>
<evidence type="ECO:0000259" key="3">
    <source>
        <dbReference type="Pfam" id="PF03358"/>
    </source>
</evidence>
<evidence type="ECO:0000313" key="4">
    <source>
        <dbReference type="EMBL" id="HIQ90389.1"/>
    </source>
</evidence>
<dbReference type="AlphaFoldDB" id="A0A9D0ZPS3"/>
<dbReference type="PANTHER" id="PTHR43278">
    <property type="entry name" value="NAD(P)H-DEPENDENT FMN-CONTAINING OXIDOREDUCTASE YWQN-RELATED"/>
    <property type="match status" value="1"/>
</dbReference>